<keyword evidence="2" id="KW-0238">DNA-binding</keyword>
<comment type="similarity">
    <text evidence="1">Belongs to the 'phage' integrase family.</text>
</comment>
<name>A0ABS1KT25_9BACT</name>
<dbReference type="PROSITE" id="PS51898">
    <property type="entry name" value="TYR_RECOMBINASE"/>
    <property type="match status" value="1"/>
</dbReference>
<dbReference type="SUPFAM" id="SSF56349">
    <property type="entry name" value="DNA breaking-rejoining enzymes"/>
    <property type="match status" value="1"/>
</dbReference>
<dbReference type="InterPro" id="IPR002104">
    <property type="entry name" value="Integrase_catalytic"/>
</dbReference>
<evidence type="ECO:0000313" key="6">
    <source>
        <dbReference type="Proteomes" id="UP000613030"/>
    </source>
</evidence>
<dbReference type="InterPro" id="IPR025269">
    <property type="entry name" value="SAM-like_dom"/>
</dbReference>
<dbReference type="InterPro" id="IPR013762">
    <property type="entry name" value="Integrase-like_cat_sf"/>
</dbReference>
<dbReference type="Pfam" id="PF17293">
    <property type="entry name" value="Arm-DNA-bind_5"/>
    <property type="match status" value="1"/>
</dbReference>
<proteinExistence type="inferred from homology"/>
<keyword evidence="6" id="KW-1185">Reference proteome</keyword>
<dbReference type="Gene3D" id="1.10.150.130">
    <property type="match status" value="1"/>
</dbReference>
<protein>
    <submittedName>
        <fullName evidence="5">Site-specific integrase</fullName>
    </submittedName>
</protein>
<organism evidence="5 6">
    <name type="scientific">Chryseolinea lacunae</name>
    <dbReference type="NCBI Taxonomy" id="2801331"/>
    <lineage>
        <taxon>Bacteria</taxon>
        <taxon>Pseudomonadati</taxon>
        <taxon>Bacteroidota</taxon>
        <taxon>Cytophagia</taxon>
        <taxon>Cytophagales</taxon>
        <taxon>Fulvivirgaceae</taxon>
        <taxon>Chryseolinea</taxon>
    </lineage>
</organism>
<evidence type="ECO:0000256" key="3">
    <source>
        <dbReference type="ARBA" id="ARBA00023172"/>
    </source>
</evidence>
<gene>
    <name evidence="5" type="ORF">JI741_15465</name>
</gene>
<accession>A0ABS1KT25</accession>
<reference evidence="5 6" key="1">
    <citation type="submission" date="2021-01" db="EMBL/GenBank/DDBJ databases">
        <title>Chryseolinea sp. Jin1 Genome sequencing and assembly.</title>
        <authorList>
            <person name="Kim I."/>
        </authorList>
    </citation>
    <scope>NUCLEOTIDE SEQUENCE [LARGE SCALE GENOMIC DNA]</scope>
    <source>
        <strain evidence="5 6">Jin1</strain>
    </source>
</reference>
<dbReference type="CDD" id="cd01185">
    <property type="entry name" value="INTN1_C_like"/>
    <property type="match status" value="1"/>
</dbReference>
<dbReference type="EMBL" id="JAERRB010000004">
    <property type="protein sequence ID" value="MBL0742623.1"/>
    <property type="molecule type" value="Genomic_DNA"/>
</dbReference>
<dbReference type="InterPro" id="IPR050090">
    <property type="entry name" value="Tyrosine_recombinase_XerCD"/>
</dbReference>
<sequence>MKKTFNQLFFLKKSKSTTLHPTVYLRVTIDGVRTEISIQRQCAAEKWNAHAGRVNGKSPEAKEFNLFLEAIEFRIYGIQRELIACGVEVTGATIKAKYLGIENEKPRMLIEIYDEHNKQFRQLVGKHFSLGTYKRFQVCRKSLHEFLQWKFGEDDINIARLNFEFINDYDFYLKSVKNCAHNTAMGYVKKLKKIVRQCVAKDWLEKDPFMVYKISLHETHRTILTESELKIVSEKTFLNNRLKQVRDIFLFSCYTGLSYSDVAKLTADDIATGIDGEKWIFTTRTKTDTASRIPLLPQALATIAIYKESQEALGSNKLLPVISNQRLNSYLKELADVCGIQKELTFHCARHTFATTVTLTNGVPMETVSKMLGHKNIRTTQHYAKIVDRKVSNDMLLLKQKFVANKEAQ</sequence>
<dbReference type="PANTHER" id="PTHR30349:SF64">
    <property type="entry name" value="PROPHAGE INTEGRASE INTD-RELATED"/>
    <property type="match status" value="1"/>
</dbReference>
<evidence type="ECO:0000256" key="1">
    <source>
        <dbReference type="ARBA" id="ARBA00008857"/>
    </source>
</evidence>
<dbReference type="InterPro" id="IPR035386">
    <property type="entry name" value="Arm-DNA-bind_5"/>
</dbReference>
<dbReference type="Pfam" id="PF00589">
    <property type="entry name" value="Phage_integrase"/>
    <property type="match status" value="1"/>
</dbReference>
<dbReference type="RefSeq" id="WP_202011040.1">
    <property type="nucleotide sequence ID" value="NZ_JAERRB010000004.1"/>
</dbReference>
<dbReference type="Pfam" id="PF13102">
    <property type="entry name" value="Phage_int_SAM_5"/>
    <property type="match status" value="1"/>
</dbReference>
<evidence type="ECO:0000259" key="4">
    <source>
        <dbReference type="PROSITE" id="PS51898"/>
    </source>
</evidence>
<feature type="domain" description="Tyr recombinase" evidence="4">
    <location>
        <begin position="219"/>
        <end position="397"/>
    </location>
</feature>
<keyword evidence="3" id="KW-0233">DNA recombination</keyword>
<dbReference type="InterPro" id="IPR011010">
    <property type="entry name" value="DNA_brk_join_enz"/>
</dbReference>
<evidence type="ECO:0000313" key="5">
    <source>
        <dbReference type="EMBL" id="MBL0742623.1"/>
    </source>
</evidence>
<comment type="caution">
    <text evidence="5">The sequence shown here is derived from an EMBL/GenBank/DDBJ whole genome shotgun (WGS) entry which is preliminary data.</text>
</comment>
<dbReference type="PANTHER" id="PTHR30349">
    <property type="entry name" value="PHAGE INTEGRASE-RELATED"/>
    <property type="match status" value="1"/>
</dbReference>
<evidence type="ECO:0000256" key="2">
    <source>
        <dbReference type="ARBA" id="ARBA00023125"/>
    </source>
</evidence>
<dbReference type="Gene3D" id="1.10.443.10">
    <property type="entry name" value="Intergrase catalytic core"/>
    <property type="match status" value="1"/>
</dbReference>
<dbReference type="InterPro" id="IPR010998">
    <property type="entry name" value="Integrase_recombinase_N"/>
</dbReference>
<dbReference type="Proteomes" id="UP000613030">
    <property type="component" value="Unassembled WGS sequence"/>
</dbReference>